<reference evidence="16" key="1">
    <citation type="submission" date="2023-01" db="EMBL/GenBank/DDBJ databases">
        <title>Exophiala dermititidis isolated from Cystic Fibrosis Patient.</title>
        <authorList>
            <person name="Kurbessoian T."/>
            <person name="Crocker A."/>
            <person name="Murante D."/>
            <person name="Hogan D.A."/>
            <person name="Stajich J.E."/>
        </authorList>
    </citation>
    <scope>NUCLEOTIDE SEQUENCE</scope>
    <source>
        <strain evidence="16">Ex8</strain>
    </source>
</reference>
<keyword evidence="9 15" id="KW-0812">Transmembrane</keyword>
<dbReference type="Proteomes" id="UP001161757">
    <property type="component" value="Unassembled WGS sequence"/>
</dbReference>
<dbReference type="Pfam" id="PF13506">
    <property type="entry name" value="Glyco_transf_21"/>
    <property type="match status" value="1"/>
</dbReference>
<dbReference type="PANTHER" id="PTHR12726:SF0">
    <property type="entry name" value="CERAMIDE GLUCOSYLTRANSFERASE"/>
    <property type="match status" value="1"/>
</dbReference>
<comment type="pathway">
    <text evidence="2">Lipid metabolism; sphingolipid metabolism.</text>
</comment>
<dbReference type="PANTHER" id="PTHR12726">
    <property type="entry name" value="CERAMIDE GLUCOSYLTRANSFERASE"/>
    <property type="match status" value="1"/>
</dbReference>
<evidence type="ECO:0000256" key="11">
    <source>
        <dbReference type="ARBA" id="ARBA00023136"/>
    </source>
</evidence>
<feature type="transmembrane region" description="Helical" evidence="15">
    <location>
        <begin position="476"/>
        <end position="493"/>
    </location>
</feature>
<comment type="subcellular location">
    <subcellularLocation>
        <location evidence="1">Membrane</location>
        <topology evidence="1">Multi-pass membrane protein</topology>
    </subcellularLocation>
</comment>
<evidence type="ECO:0000256" key="7">
    <source>
        <dbReference type="ARBA" id="ARBA00022676"/>
    </source>
</evidence>
<evidence type="ECO:0000313" key="16">
    <source>
        <dbReference type="EMBL" id="KAJ8988233.1"/>
    </source>
</evidence>
<feature type="transmembrane region" description="Helical" evidence="15">
    <location>
        <begin position="32"/>
        <end position="54"/>
    </location>
</feature>
<comment type="similarity">
    <text evidence="4">Belongs to the glycosyltransferase 2 family.</text>
</comment>
<dbReference type="Gene3D" id="3.90.550.10">
    <property type="entry name" value="Spore Coat Polysaccharide Biosynthesis Protein SpsA, Chain A"/>
    <property type="match status" value="1"/>
</dbReference>
<accession>A0AAN6EN55</accession>
<keyword evidence="8 16" id="KW-0808">Transferase</keyword>
<evidence type="ECO:0000256" key="13">
    <source>
        <dbReference type="ARBA" id="ARBA00031543"/>
    </source>
</evidence>
<evidence type="ECO:0000256" key="12">
    <source>
        <dbReference type="ARBA" id="ARBA00031017"/>
    </source>
</evidence>
<protein>
    <recommendedName>
        <fullName evidence="6">Ceramide glucosyltransferase</fullName>
        <ecNumber evidence="5">2.4.1.80</ecNumber>
    </recommendedName>
    <alternativeName>
        <fullName evidence="13">Glucosylceramide synthase</fullName>
    </alternativeName>
    <alternativeName>
        <fullName evidence="14">UDP-glucose ceramide glucosyltransferase</fullName>
    </alternativeName>
    <alternativeName>
        <fullName evidence="12">UDP-glucose:N-acylsphingosine D-glucosyltransferase</fullName>
    </alternativeName>
</protein>
<feature type="transmembrane region" description="Helical" evidence="15">
    <location>
        <begin position="74"/>
        <end position="98"/>
    </location>
</feature>
<dbReference type="InterPro" id="IPR025993">
    <property type="entry name" value="Ceramide_glucosylTrfase"/>
</dbReference>
<keyword evidence="11 15" id="KW-0472">Membrane</keyword>
<evidence type="ECO:0000256" key="1">
    <source>
        <dbReference type="ARBA" id="ARBA00004141"/>
    </source>
</evidence>
<keyword evidence="7 16" id="KW-0328">Glycosyltransferase</keyword>
<dbReference type="EMBL" id="JAJGCB010000019">
    <property type="protein sequence ID" value="KAJ8988233.1"/>
    <property type="molecule type" value="Genomic_DNA"/>
</dbReference>
<comment type="caution">
    <text evidence="16">The sequence shown here is derived from an EMBL/GenBank/DDBJ whole genome shotgun (WGS) entry which is preliminary data.</text>
</comment>
<keyword evidence="10 15" id="KW-1133">Transmembrane helix</keyword>
<dbReference type="SUPFAM" id="SSF53448">
    <property type="entry name" value="Nucleotide-diphospho-sugar transferases"/>
    <property type="match status" value="1"/>
</dbReference>
<dbReference type="GO" id="GO:0006679">
    <property type="term" value="P:glucosylceramide biosynthetic process"/>
    <property type="evidence" value="ECO:0007669"/>
    <property type="project" value="TreeGrafter"/>
</dbReference>
<evidence type="ECO:0000256" key="14">
    <source>
        <dbReference type="ARBA" id="ARBA00032575"/>
    </source>
</evidence>
<evidence type="ECO:0000256" key="4">
    <source>
        <dbReference type="ARBA" id="ARBA00006739"/>
    </source>
</evidence>
<evidence type="ECO:0000256" key="3">
    <source>
        <dbReference type="ARBA" id="ARBA00004991"/>
    </source>
</evidence>
<organism evidence="16 17">
    <name type="scientific">Exophiala dermatitidis</name>
    <name type="common">Black yeast-like fungus</name>
    <name type="synonym">Wangiella dermatitidis</name>
    <dbReference type="NCBI Taxonomy" id="5970"/>
    <lineage>
        <taxon>Eukaryota</taxon>
        <taxon>Fungi</taxon>
        <taxon>Dikarya</taxon>
        <taxon>Ascomycota</taxon>
        <taxon>Pezizomycotina</taxon>
        <taxon>Eurotiomycetes</taxon>
        <taxon>Chaetothyriomycetidae</taxon>
        <taxon>Chaetothyriales</taxon>
        <taxon>Herpotrichiellaceae</taxon>
        <taxon>Exophiala</taxon>
    </lineage>
</organism>
<proteinExistence type="inferred from homology"/>
<name>A0AAN6EN55_EXODE</name>
<evidence type="ECO:0000313" key="17">
    <source>
        <dbReference type="Proteomes" id="UP001161757"/>
    </source>
</evidence>
<sequence>MSLNESVRNRKALPVTEVAACRNVKSSRTPHAGVTFFVLRFLIIWISRFPALALKFVLTILPFRYDILMFGEHVAVTCIAWYIFIVCVCAIGEVYLFLYYRRAPQRAAVLSRDNEQIPHVTVIRPCKGVEPYLYECLQSSLLQNYPADKIMVHFCVASRSDGAYKTIEKVVRDHPNRDARIFIEEEDDATVHPRAHRDLLGPNPKIRNMSRAYREAKGDLVWIIDCNVWVGRGVCGRMVDKLHGISASGTKGQPYKLVHHLPISVDVDAYSETQKTNTSSYDDASTAASILEARRSSRPSDLIRYGGRLEELFLSSSHAKMYVAINMVAVAPCIVGKSNMFRRSHLDYLTVERARREDPGAPTQARTGIDYFSYNICEDHLIGDLLWKSKVPPLPGYPPKMRNHGLVLGDLAIQPVAGMTVVNYVARRVRWLRVRKFTVPVATLVEPGTESFLCSAYGAFGLTTCSFTQKWFGNTWAWFCFWWMVSIVLWASIDWQIYLLLHSGETIESAEARGDDLPEFARVLKRGQSRRTFKVWLAAWLGREALAFPIWFWAIWGGVSVIWRDRRFWVGMDMKVHEIPVPRDSLCHGNVLNGSIDRSDIVNGLVNGTAHNKRD</sequence>
<evidence type="ECO:0000256" key="10">
    <source>
        <dbReference type="ARBA" id="ARBA00022989"/>
    </source>
</evidence>
<evidence type="ECO:0000256" key="8">
    <source>
        <dbReference type="ARBA" id="ARBA00022679"/>
    </source>
</evidence>
<evidence type="ECO:0000256" key="15">
    <source>
        <dbReference type="SAM" id="Phobius"/>
    </source>
</evidence>
<comment type="pathway">
    <text evidence="3">Sphingolipid metabolism.</text>
</comment>
<dbReference type="GO" id="GO:0008120">
    <property type="term" value="F:ceramide glucosyltransferase activity"/>
    <property type="evidence" value="ECO:0007669"/>
    <property type="project" value="UniProtKB-EC"/>
</dbReference>
<dbReference type="AlphaFoldDB" id="A0AAN6EN55"/>
<evidence type="ECO:0000256" key="2">
    <source>
        <dbReference type="ARBA" id="ARBA00004760"/>
    </source>
</evidence>
<evidence type="ECO:0000256" key="9">
    <source>
        <dbReference type="ARBA" id="ARBA00022692"/>
    </source>
</evidence>
<dbReference type="GO" id="GO:0016020">
    <property type="term" value="C:membrane"/>
    <property type="evidence" value="ECO:0007669"/>
    <property type="project" value="UniProtKB-SubCell"/>
</dbReference>
<evidence type="ECO:0000256" key="5">
    <source>
        <dbReference type="ARBA" id="ARBA00012699"/>
    </source>
</evidence>
<gene>
    <name evidence="16" type="primary">HSX11</name>
    <name evidence="16" type="ORF">HRR80_007648</name>
</gene>
<dbReference type="InterPro" id="IPR029044">
    <property type="entry name" value="Nucleotide-diphossugar_trans"/>
</dbReference>
<dbReference type="EC" id="2.4.1.80" evidence="5"/>
<feature type="transmembrane region" description="Helical" evidence="15">
    <location>
        <begin position="545"/>
        <end position="563"/>
    </location>
</feature>
<evidence type="ECO:0000256" key="6">
    <source>
        <dbReference type="ARBA" id="ARBA00019988"/>
    </source>
</evidence>